<gene>
    <name evidence="2" type="ORF">SAMN05216418_3007</name>
</gene>
<dbReference type="InterPro" id="IPR052897">
    <property type="entry name" value="Sec-Metab_Biosynth_Hydrolase"/>
</dbReference>
<dbReference type="GO" id="GO:0003824">
    <property type="term" value="F:catalytic activity"/>
    <property type="evidence" value="ECO:0007669"/>
    <property type="project" value="UniProtKB-ARBA"/>
</dbReference>
<name>A0A1G6PKH3_9MICO</name>
<dbReference type="AlphaFoldDB" id="A0A1G6PKH3"/>
<dbReference type="RefSeq" id="WP_058233147.1">
    <property type="nucleotide sequence ID" value="NZ_FMYG01000007.1"/>
</dbReference>
<dbReference type="InterPro" id="IPR029058">
    <property type="entry name" value="AB_hydrolase_fold"/>
</dbReference>
<evidence type="ECO:0000313" key="2">
    <source>
        <dbReference type="EMBL" id="SDC80016.1"/>
    </source>
</evidence>
<organism evidence="2 3">
    <name type="scientific">Microbacterium enclense</name>
    <dbReference type="NCBI Taxonomy" id="993073"/>
    <lineage>
        <taxon>Bacteria</taxon>
        <taxon>Bacillati</taxon>
        <taxon>Actinomycetota</taxon>
        <taxon>Actinomycetes</taxon>
        <taxon>Micrococcales</taxon>
        <taxon>Microbacteriaceae</taxon>
        <taxon>Microbacterium</taxon>
    </lineage>
</organism>
<reference evidence="2 3" key="1">
    <citation type="submission" date="2016-09" db="EMBL/GenBank/DDBJ databases">
        <authorList>
            <person name="Capua I."/>
            <person name="De Benedictis P."/>
            <person name="Joannis T."/>
            <person name="Lombin L.H."/>
            <person name="Cattoli G."/>
        </authorList>
    </citation>
    <scope>NUCLEOTIDE SEQUENCE [LARGE SCALE GENOMIC DNA]</scope>
    <source>
        <strain evidence="2 3">NIO-1002</strain>
    </source>
</reference>
<dbReference type="Proteomes" id="UP000183203">
    <property type="component" value="Unassembled WGS sequence"/>
</dbReference>
<dbReference type="EMBL" id="FMYG01000007">
    <property type="protein sequence ID" value="SDC80016.1"/>
    <property type="molecule type" value="Genomic_DNA"/>
</dbReference>
<accession>A0A1G6PKH3</accession>
<feature type="domain" description="AB hydrolase-1" evidence="1">
    <location>
        <begin position="3"/>
        <end position="217"/>
    </location>
</feature>
<evidence type="ECO:0000313" key="3">
    <source>
        <dbReference type="Proteomes" id="UP000183203"/>
    </source>
</evidence>
<protein>
    <submittedName>
        <fullName evidence="2">Pimeloyl-ACP methyl ester carboxylesterase</fullName>
    </submittedName>
</protein>
<dbReference type="SUPFAM" id="SSF53474">
    <property type="entry name" value="alpha/beta-Hydrolases"/>
    <property type="match status" value="1"/>
</dbReference>
<dbReference type="OrthoDB" id="9773549at2"/>
<dbReference type="STRING" id="993073.AS029_13625"/>
<evidence type="ECO:0000259" key="1">
    <source>
        <dbReference type="Pfam" id="PF12697"/>
    </source>
</evidence>
<proteinExistence type="predicted"/>
<sequence>MDIILVPGLWLTASSWDDVVPALEAAGHRAHPLTLPGPAVGDLVIDDWVDAVVSEIDRFDHPVVLVGHSGGGNVAWGAADRRPDRVARVILVDTIVPHPGAMVSEFPVENGVVRFPGWDFFDADDVADIDDETRHRTAAQVVDVPGRVPTSPVTLGDDRRFAIPVTILSGQLDAASLPRVLADWGAYAAEFGRLEDVEVVRLGSGHWPQFSQPAEFSAKLVAAVR</sequence>
<dbReference type="PANTHER" id="PTHR37017:SF11">
    <property type="entry name" value="ESTERASE_LIPASE_THIOESTERASE DOMAIN-CONTAINING PROTEIN"/>
    <property type="match status" value="1"/>
</dbReference>
<dbReference type="Gene3D" id="3.40.50.1820">
    <property type="entry name" value="alpha/beta hydrolase"/>
    <property type="match status" value="1"/>
</dbReference>
<dbReference type="InterPro" id="IPR000073">
    <property type="entry name" value="AB_hydrolase_1"/>
</dbReference>
<dbReference type="PANTHER" id="PTHR37017">
    <property type="entry name" value="AB HYDROLASE-1 DOMAIN-CONTAINING PROTEIN-RELATED"/>
    <property type="match status" value="1"/>
</dbReference>
<dbReference type="Pfam" id="PF12697">
    <property type="entry name" value="Abhydrolase_6"/>
    <property type="match status" value="1"/>
</dbReference>